<keyword evidence="1" id="KW-1133">Transmembrane helix</keyword>
<dbReference type="PANTHER" id="PTHR34277:SF18">
    <property type="entry name" value="CLAVATA3_ESR (CLE)-RELATED PROTEIN 25"/>
    <property type="match status" value="1"/>
</dbReference>
<sequence>MGSSGGKGKVVLRVFVGAIFLLVTFWFLLVGIISNHHHVHVHAIKTVSIGSVTSSSSSTDEMLKHWKWNGRGSSLRWDSNLIYVSKRRVPNGPDPIHNRRVVTTRQPPGRA</sequence>
<dbReference type="EnsemblPlants" id="novel_model_7416_5bd9a17a">
    <property type="protein sequence ID" value="cds.novel_model_7416_5bd9a17a"/>
    <property type="gene ID" value="novel_gene_3950_5bd9a17a"/>
</dbReference>
<dbReference type="PANTHER" id="PTHR34277">
    <property type="entry name" value="CLAVATA3/ESR (CLE)-RELATED PROTEIN 26"/>
    <property type="match status" value="1"/>
</dbReference>
<feature type="transmembrane region" description="Helical" evidence="1">
    <location>
        <begin position="12"/>
        <end position="33"/>
    </location>
</feature>
<dbReference type="OrthoDB" id="1910203at2759"/>
<dbReference type="Gramene" id="novel_model_7416_5bd9a17a">
    <property type="protein sequence ID" value="cds.novel_model_7416_5bd9a17a"/>
    <property type="gene ID" value="novel_gene_3950_5bd9a17a"/>
</dbReference>
<keyword evidence="1" id="KW-0472">Membrane</keyword>
<protein>
    <recommendedName>
        <fullName evidence="4">CLAVATA3/ESR (CLE)-related protein 25</fullName>
    </recommendedName>
</protein>
<evidence type="ECO:0000313" key="2">
    <source>
        <dbReference type="EnsemblPlants" id="cds.novel_model_7416_5bd9a17a"/>
    </source>
</evidence>
<keyword evidence="3" id="KW-1185">Reference proteome</keyword>
<dbReference type="Proteomes" id="UP000596661">
    <property type="component" value="Unassembled WGS sequence"/>
</dbReference>
<reference evidence="2" key="1">
    <citation type="submission" date="2021-03" db="UniProtKB">
        <authorList>
            <consortium name="EnsemblPlants"/>
        </authorList>
    </citation>
    <scope>IDENTIFICATION</scope>
</reference>
<keyword evidence="1" id="KW-0812">Transmembrane</keyword>
<dbReference type="InterPro" id="IPR039316">
    <property type="entry name" value="CLE25/26"/>
</dbReference>
<dbReference type="AlphaFoldDB" id="A0A803RBG3"/>
<dbReference type="EMBL" id="UZAU01000831">
    <property type="status" value="NOT_ANNOTATED_CDS"/>
    <property type="molecule type" value="Genomic_DNA"/>
</dbReference>
<organism evidence="2 3">
    <name type="scientific">Cannabis sativa</name>
    <name type="common">Hemp</name>
    <name type="synonym">Marijuana</name>
    <dbReference type="NCBI Taxonomy" id="3483"/>
    <lineage>
        <taxon>Eukaryota</taxon>
        <taxon>Viridiplantae</taxon>
        <taxon>Streptophyta</taxon>
        <taxon>Embryophyta</taxon>
        <taxon>Tracheophyta</taxon>
        <taxon>Spermatophyta</taxon>
        <taxon>Magnoliopsida</taxon>
        <taxon>eudicotyledons</taxon>
        <taxon>Gunneridae</taxon>
        <taxon>Pentapetalae</taxon>
        <taxon>rosids</taxon>
        <taxon>fabids</taxon>
        <taxon>Rosales</taxon>
        <taxon>Cannabaceae</taxon>
        <taxon>Cannabis</taxon>
    </lineage>
</organism>
<name>A0A803RBG3_CANSA</name>
<proteinExistence type="predicted"/>
<evidence type="ECO:0008006" key="4">
    <source>
        <dbReference type="Google" id="ProtNLM"/>
    </source>
</evidence>
<accession>A0A803RBG3</accession>
<dbReference type="OMA" id="GIISNHH"/>
<evidence type="ECO:0000313" key="3">
    <source>
        <dbReference type="Proteomes" id="UP000596661"/>
    </source>
</evidence>
<evidence type="ECO:0000256" key="1">
    <source>
        <dbReference type="SAM" id="Phobius"/>
    </source>
</evidence>